<name>A0A1D2YV48_9BACI</name>
<reference evidence="2 3" key="1">
    <citation type="submission" date="2016-09" db="EMBL/GenBank/DDBJ databases">
        <title>Draft genome sequence for the type strain of Vulcanibacillus modesticaldus BR, a strictly anaerobic, moderately thermophilic, and nitrate-reducing bacterium from deep sea-hydrothermal vents of the Mid-Atlantic Ridge.</title>
        <authorList>
            <person name="Abin C.A."/>
            <person name="Hollibaugh J.T."/>
        </authorList>
    </citation>
    <scope>NUCLEOTIDE SEQUENCE [LARGE SCALE GENOMIC DNA]</scope>
    <source>
        <strain evidence="2 3">BR</strain>
    </source>
</reference>
<gene>
    <name evidence="2" type="ORF">BHF71_08845</name>
</gene>
<dbReference type="RefSeq" id="WP_069656639.1">
    <property type="nucleotide sequence ID" value="NZ_MIJF01000021.1"/>
</dbReference>
<accession>A0A1D2YV48</accession>
<sequence length="283" mass="30226">MNNERGNITLLLLISMTLIISLAAMVVDVGYLMLEQQRLGDALDAAALAGAQELINDQLQAEMIARQYAIENGVSDPQIIIDPVSNTITVNGTKDIPFFFAKAIGFDQTTIQGSSVAGVKPLSSASGIVPLAIEQQSFEYGALYTLKYGAQGSSNGNFGALALGGNGASNYRDNLKYGYQGKLSIGMKVSTEPGNMSGPTESGMRYRIDSGNRVVIVPIVDSLDVNGRAEVTIVGFAAFYLEDVTRSGRDSVIEGRFLKMIFSGEWDNSGQGDFGLYAVKLVH</sequence>
<organism evidence="2 3">
    <name type="scientific">Vulcanibacillus modesticaldus</name>
    <dbReference type="NCBI Taxonomy" id="337097"/>
    <lineage>
        <taxon>Bacteria</taxon>
        <taxon>Bacillati</taxon>
        <taxon>Bacillota</taxon>
        <taxon>Bacilli</taxon>
        <taxon>Bacillales</taxon>
        <taxon>Bacillaceae</taxon>
        <taxon>Vulcanibacillus</taxon>
    </lineage>
</organism>
<dbReference type="Proteomes" id="UP000243739">
    <property type="component" value="Unassembled WGS sequence"/>
</dbReference>
<comment type="caution">
    <text evidence="2">The sequence shown here is derived from an EMBL/GenBank/DDBJ whole genome shotgun (WGS) entry which is preliminary data.</text>
</comment>
<evidence type="ECO:0000259" key="1">
    <source>
        <dbReference type="Pfam" id="PF13400"/>
    </source>
</evidence>
<evidence type="ECO:0000313" key="2">
    <source>
        <dbReference type="EMBL" id="OEF99516.1"/>
    </source>
</evidence>
<proteinExistence type="predicted"/>
<dbReference type="AlphaFoldDB" id="A0A1D2YV48"/>
<dbReference type="OrthoDB" id="5447051at2"/>
<keyword evidence="3" id="KW-1185">Reference proteome</keyword>
<feature type="domain" description="Putative Flp pilus-assembly TadG-like N-terminal" evidence="1">
    <location>
        <begin position="6"/>
        <end position="52"/>
    </location>
</feature>
<dbReference type="EMBL" id="MIJF01000021">
    <property type="protein sequence ID" value="OEF99516.1"/>
    <property type="molecule type" value="Genomic_DNA"/>
</dbReference>
<evidence type="ECO:0000313" key="3">
    <source>
        <dbReference type="Proteomes" id="UP000243739"/>
    </source>
</evidence>
<dbReference type="STRING" id="337097.BHF71_08845"/>
<dbReference type="InterPro" id="IPR028087">
    <property type="entry name" value="Tad_N"/>
</dbReference>
<dbReference type="Pfam" id="PF13400">
    <property type="entry name" value="Tad"/>
    <property type="match status" value="1"/>
</dbReference>
<protein>
    <recommendedName>
        <fullName evidence="1">Putative Flp pilus-assembly TadG-like N-terminal domain-containing protein</fullName>
    </recommendedName>
</protein>